<sequence>MVKPAAQKVQQIIDELGLNSQIVEFSESTRTSAEAAAAIGTSVAQICKSILFAAGDKENAIPVMVIASGANRIDTHKVQTHIGQKLHKATPEFVREKTGYAIGGVPPFAHAQPLTIFIDQDLLAFEVVYAAGGTPNAIFPLNPADLVKVTGGAVIDCRVDN</sequence>
<dbReference type="SUPFAM" id="SSF55826">
    <property type="entry name" value="YbaK/ProRS associated domain"/>
    <property type="match status" value="1"/>
</dbReference>
<dbReference type="EMBL" id="JACATZ010000003">
    <property type="protein sequence ID" value="NWJ48921.1"/>
    <property type="molecule type" value="Genomic_DNA"/>
</dbReference>
<name>A0A8T7MA52_9CHLR</name>
<feature type="domain" description="YbaK/aminoacyl-tRNA synthetase-associated" evidence="1">
    <location>
        <begin position="27"/>
        <end position="148"/>
    </location>
</feature>
<gene>
    <name evidence="2" type="ORF">HXX08_23925</name>
</gene>
<proteinExistence type="predicted"/>
<accession>A0A8T7MA52</accession>
<dbReference type="GO" id="GO:0002161">
    <property type="term" value="F:aminoacyl-tRNA deacylase activity"/>
    <property type="evidence" value="ECO:0007669"/>
    <property type="project" value="InterPro"/>
</dbReference>
<dbReference type="PANTHER" id="PTHR30411:SF1">
    <property type="entry name" value="CYTOPLASMIC PROTEIN"/>
    <property type="match status" value="1"/>
</dbReference>
<comment type="caution">
    <text evidence="2">The sequence shown here is derived from an EMBL/GenBank/DDBJ whole genome shotgun (WGS) entry which is preliminary data.</text>
</comment>
<evidence type="ECO:0000313" key="2">
    <source>
        <dbReference type="EMBL" id="NWJ48921.1"/>
    </source>
</evidence>
<dbReference type="Pfam" id="PF04073">
    <property type="entry name" value="tRNA_edit"/>
    <property type="match status" value="1"/>
</dbReference>
<dbReference type="InterPro" id="IPR036754">
    <property type="entry name" value="YbaK/aa-tRNA-synt-asso_dom_sf"/>
</dbReference>
<evidence type="ECO:0000313" key="3">
    <source>
        <dbReference type="Proteomes" id="UP000521676"/>
    </source>
</evidence>
<dbReference type="CDD" id="cd04333">
    <property type="entry name" value="ProX_deacylase"/>
    <property type="match status" value="1"/>
</dbReference>
<dbReference type="Proteomes" id="UP000521676">
    <property type="component" value="Unassembled WGS sequence"/>
</dbReference>
<dbReference type="InterPro" id="IPR007214">
    <property type="entry name" value="YbaK/aa-tRNA-synth-assoc-dom"/>
</dbReference>
<organism evidence="2 3">
    <name type="scientific">Candidatus Chlorohelix allophototropha</name>
    <dbReference type="NCBI Taxonomy" id="3003348"/>
    <lineage>
        <taxon>Bacteria</taxon>
        <taxon>Bacillati</taxon>
        <taxon>Chloroflexota</taxon>
        <taxon>Chloroflexia</taxon>
        <taxon>Candidatus Chloroheliales</taxon>
        <taxon>Candidatus Chloroheliaceae</taxon>
        <taxon>Candidatus Chlorohelix</taxon>
    </lineage>
</organism>
<evidence type="ECO:0000259" key="1">
    <source>
        <dbReference type="Pfam" id="PF04073"/>
    </source>
</evidence>
<protein>
    <submittedName>
        <fullName evidence="2">YbaK/EbsC family protein</fullName>
    </submittedName>
</protein>
<dbReference type="PANTHER" id="PTHR30411">
    <property type="entry name" value="CYTOPLASMIC PROTEIN"/>
    <property type="match status" value="1"/>
</dbReference>
<dbReference type="Gene3D" id="3.90.960.10">
    <property type="entry name" value="YbaK/aminoacyl-tRNA synthetase-associated domain"/>
    <property type="match status" value="1"/>
</dbReference>
<reference evidence="2 3" key="1">
    <citation type="submission" date="2020-06" db="EMBL/GenBank/DDBJ databases">
        <title>Anoxygenic phototrophic Chloroflexota member uses a Type I reaction center.</title>
        <authorList>
            <person name="Tsuji J.M."/>
            <person name="Shaw N.A."/>
            <person name="Nagashima S."/>
            <person name="Venkiteswaran J."/>
            <person name="Schiff S.L."/>
            <person name="Hanada S."/>
            <person name="Tank M."/>
            <person name="Neufeld J.D."/>
        </authorList>
    </citation>
    <scope>NUCLEOTIDE SEQUENCE [LARGE SCALE GENOMIC DNA]</scope>
    <source>
        <strain evidence="2">L227-S17</strain>
    </source>
</reference>
<dbReference type="AlphaFoldDB" id="A0A8T7MA52"/>